<dbReference type="Proteomes" id="UP000018888">
    <property type="component" value="Unassembled WGS sequence"/>
</dbReference>
<feature type="domain" description="Protein kinase" evidence="1">
    <location>
        <begin position="72"/>
        <end position="341"/>
    </location>
</feature>
<dbReference type="AlphaFoldDB" id="A0A2P4PKA9"/>
<dbReference type="PANTHER" id="PTHR44329">
    <property type="entry name" value="SERINE/THREONINE-PROTEIN KINASE TNNI3K-RELATED"/>
    <property type="match status" value="1"/>
</dbReference>
<dbReference type="InterPro" id="IPR051681">
    <property type="entry name" value="Ser/Thr_Kinases-Pseudokinases"/>
</dbReference>
<dbReference type="InterPro" id="IPR001245">
    <property type="entry name" value="Ser-Thr/Tyr_kinase_cat_dom"/>
</dbReference>
<evidence type="ECO:0000313" key="2">
    <source>
        <dbReference type="EMBL" id="POG65777.1"/>
    </source>
</evidence>
<dbReference type="Gene3D" id="3.30.200.20">
    <property type="entry name" value="Phosphorylase Kinase, domain 1"/>
    <property type="match status" value="1"/>
</dbReference>
<sequence>MNKENETRVSTESKELNISDKNSNINLENCCYYCNKPFIKELWCEECDPFRMVEGWTSGNNDIDRFYQRYNLLHIKQVGEGAFSKVYSAIWNNGKTKYSKQDDGSWKKEESNPIKVALKKLNGSQNMLDEHLNELKVHCNSSRTSLTFHGMTKDPDPKEFMMVLKFANQGNLRSFLSNNFNSILWKDKINYLYCLIYDLENLHNIGYYHKNLHSGNILQIDNIPYISDFRISEPSFKQKSDDKICGVLPYIAPEVLNGESYTLLSDIYSFELEIYNGLRPEFGKGTPEIYKELAYKCMNADLNQRPTANELRKDIRAMFEEADKEIPNISTSYEKSPDAIYTSRLFTFNNLTKPVNSSLITSYLDEE</sequence>
<dbReference type="GO" id="GO:0005524">
    <property type="term" value="F:ATP binding"/>
    <property type="evidence" value="ECO:0007669"/>
    <property type="project" value="InterPro"/>
</dbReference>
<keyword evidence="4" id="KW-1185">Reference proteome</keyword>
<dbReference type="SUPFAM" id="SSF56112">
    <property type="entry name" value="Protein kinase-like (PK-like)"/>
    <property type="match status" value="1"/>
</dbReference>
<dbReference type="GO" id="GO:0004674">
    <property type="term" value="F:protein serine/threonine kinase activity"/>
    <property type="evidence" value="ECO:0007669"/>
    <property type="project" value="TreeGrafter"/>
</dbReference>
<organism evidence="2 4">
    <name type="scientific">Rhizophagus irregularis (strain DAOM 181602 / DAOM 197198 / MUCL 43194)</name>
    <name type="common">Arbuscular mycorrhizal fungus</name>
    <name type="synonym">Glomus intraradices</name>
    <dbReference type="NCBI Taxonomy" id="747089"/>
    <lineage>
        <taxon>Eukaryota</taxon>
        <taxon>Fungi</taxon>
        <taxon>Fungi incertae sedis</taxon>
        <taxon>Mucoromycota</taxon>
        <taxon>Glomeromycotina</taxon>
        <taxon>Glomeromycetes</taxon>
        <taxon>Glomerales</taxon>
        <taxon>Glomeraceae</taxon>
        <taxon>Rhizophagus</taxon>
    </lineage>
</organism>
<reference evidence="2 4" key="2">
    <citation type="journal article" date="2018" name="New Phytol.">
        <title>High intraspecific genome diversity in the model arbuscular mycorrhizal symbiont Rhizophagus irregularis.</title>
        <authorList>
            <person name="Chen E.C.H."/>
            <person name="Morin E."/>
            <person name="Beaudet D."/>
            <person name="Noel J."/>
            <person name="Yildirir G."/>
            <person name="Ndikumana S."/>
            <person name="Charron P."/>
            <person name="St-Onge C."/>
            <person name="Giorgi J."/>
            <person name="Kruger M."/>
            <person name="Marton T."/>
            <person name="Ropars J."/>
            <person name="Grigoriev I.V."/>
            <person name="Hainaut M."/>
            <person name="Henrissat B."/>
            <person name="Roux C."/>
            <person name="Martin F."/>
            <person name="Corradi N."/>
        </authorList>
    </citation>
    <scope>NUCLEOTIDE SEQUENCE [LARGE SCALE GENOMIC DNA]</scope>
    <source>
        <strain evidence="4">DAOM 181602 / DAOM 197198 / MUCL 43194</strain>
        <strain evidence="2">DAOM 197198</strain>
    </source>
</reference>
<dbReference type="PROSITE" id="PS50011">
    <property type="entry name" value="PROTEIN_KINASE_DOM"/>
    <property type="match status" value="1"/>
</dbReference>
<reference evidence="2 4" key="1">
    <citation type="journal article" date="2013" name="Proc. Natl. Acad. Sci. U.S.A.">
        <title>Genome of an arbuscular mycorrhizal fungus provides insight into the oldest plant symbiosis.</title>
        <authorList>
            <person name="Tisserant E."/>
            <person name="Malbreil M."/>
            <person name="Kuo A."/>
            <person name="Kohler A."/>
            <person name="Symeonidi A."/>
            <person name="Balestrini R."/>
            <person name="Charron P."/>
            <person name="Duensing N."/>
            <person name="Frei Dit Frey N."/>
            <person name="Gianinazzi-Pearson V."/>
            <person name="Gilbert L.B."/>
            <person name="Handa Y."/>
            <person name="Herr J.R."/>
            <person name="Hijri M."/>
            <person name="Koul R."/>
            <person name="Kawaguchi M."/>
            <person name="Krajinski F."/>
            <person name="Lammers P.J."/>
            <person name="Masclaux F.G."/>
            <person name="Murat C."/>
            <person name="Morin E."/>
            <person name="Ndikumana S."/>
            <person name="Pagni M."/>
            <person name="Petitpierre D."/>
            <person name="Requena N."/>
            <person name="Rosikiewicz P."/>
            <person name="Riley R."/>
            <person name="Saito K."/>
            <person name="San Clemente H."/>
            <person name="Shapiro H."/>
            <person name="van Tuinen D."/>
            <person name="Becard G."/>
            <person name="Bonfante P."/>
            <person name="Paszkowski U."/>
            <person name="Shachar-Hill Y.Y."/>
            <person name="Tuskan G.A."/>
            <person name="Young P.W."/>
            <person name="Sanders I.R."/>
            <person name="Henrissat B."/>
            <person name="Rensing S.A."/>
            <person name="Grigoriev I.V."/>
            <person name="Corradi N."/>
            <person name="Roux C."/>
            <person name="Martin F."/>
        </authorList>
    </citation>
    <scope>NUCLEOTIDE SEQUENCE [LARGE SCALE GENOMIC DNA]</scope>
    <source>
        <strain evidence="4">DAOM 181602 / DAOM 197198 / MUCL 43194</strain>
        <strain evidence="2">DAOM 197198</strain>
    </source>
</reference>
<dbReference type="EMBL" id="AUPC02000103">
    <property type="protein sequence ID" value="POG71838.1"/>
    <property type="molecule type" value="Genomic_DNA"/>
</dbReference>
<gene>
    <name evidence="3" type="ORF">GLOIN_2v1774384</name>
    <name evidence="2" type="ORF">GLOIN_2v1781336</name>
</gene>
<protein>
    <submittedName>
        <fullName evidence="2">Kinase-like domain-containing protein</fullName>
    </submittedName>
</protein>
<dbReference type="VEuPathDB" id="FungiDB:RhiirFUN_016111"/>
<evidence type="ECO:0000313" key="4">
    <source>
        <dbReference type="Proteomes" id="UP000018888"/>
    </source>
</evidence>
<dbReference type="EMBL" id="AUPC02000206">
    <property type="protein sequence ID" value="POG65777.1"/>
    <property type="molecule type" value="Genomic_DNA"/>
</dbReference>
<dbReference type="InterPro" id="IPR011009">
    <property type="entry name" value="Kinase-like_dom_sf"/>
</dbReference>
<comment type="caution">
    <text evidence="2">The sequence shown here is derived from an EMBL/GenBank/DDBJ whole genome shotgun (WGS) entry which is preliminary data.</text>
</comment>
<evidence type="ECO:0000313" key="3">
    <source>
        <dbReference type="EMBL" id="POG71838.1"/>
    </source>
</evidence>
<accession>A0A2P4PKA9</accession>
<keyword evidence="2" id="KW-0808">Transferase</keyword>
<keyword evidence="2" id="KW-0418">Kinase</keyword>
<proteinExistence type="predicted"/>
<dbReference type="Gene3D" id="1.10.510.10">
    <property type="entry name" value="Transferase(Phosphotransferase) domain 1"/>
    <property type="match status" value="1"/>
</dbReference>
<name>A0A2P4PKA9_RHIID</name>
<dbReference type="InterPro" id="IPR000719">
    <property type="entry name" value="Prot_kinase_dom"/>
</dbReference>
<dbReference type="Pfam" id="PF07714">
    <property type="entry name" value="PK_Tyr_Ser-Thr"/>
    <property type="match status" value="1"/>
</dbReference>
<evidence type="ECO:0000259" key="1">
    <source>
        <dbReference type="PROSITE" id="PS50011"/>
    </source>
</evidence>